<dbReference type="GO" id="GO:0008831">
    <property type="term" value="F:dTDP-4-dehydrorhamnose reductase activity"/>
    <property type="evidence" value="ECO:0007669"/>
    <property type="project" value="UniProtKB-EC"/>
</dbReference>
<dbReference type="OrthoDB" id="9803892at2"/>
<name>A0A2T8FGM1_9ACTN</name>
<dbReference type="InterPro" id="IPR014710">
    <property type="entry name" value="RmlC-like_jellyroll"/>
</dbReference>
<keyword evidence="8" id="KW-1185">Reference proteome</keyword>
<feature type="active site" description="Proton acceptor" evidence="3">
    <location>
        <position position="66"/>
    </location>
</feature>
<protein>
    <recommendedName>
        <fullName evidence="5">dTDP-4-dehydrorhamnose reductase</fullName>
        <ecNumber evidence="5">1.1.1.133</ecNumber>
    </recommendedName>
</protein>
<dbReference type="Gene3D" id="3.90.25.10">
    <property type="entry name" value="UDP-galactose 4-epimerase, domain 1"/>
    <property type="match status" value="1"/>
</dbReference>
<feature type="domain" description="RmlD-like substrate binding" evidence="6">
    <location>
        <begin position="184"/>
        <end position="464"/>
    </location>
</feature>
<evidence type="ECO:0000313" key="8">
    <source>
        <dbReference type="Proteomes" id="UP000246018"/>
    </source>
</evidence>
<dbReference type="InterPro" id="IPR036291">
    <property type="entry name" value="NAD(P)-bd_dom_sf"/>
</dbReference>
<dbReference type="SUPFAM" id="SSF51182">
    <property type="entry name" value="RmlC-like cupins"/>
    <property type="match status" value="1"/>
</dbReference>
<comment type="pathway">
    <text evidence="5">Carbohydrate biosynthesis; dTDP-L-rhamnose biosynthesis.</text>
</comment>
<evidence type="ECO:0000256" key="1">
    <source>
        <dbReference type="ARBA" id="ARBA00010154"/>
    </source>
</evidence>
<sequence>MDLPRLETTPIPGLVVLRLDLREDSRGWFKENWQREKMVALGLPDFGPVQNNISFNAARGATRGIHTEPWDKFVSVANGRAFCAWVDMREGDTFGAVFTIELTPDIAVFVPRGVGNSYQTLEDGVAYTYLVNEHWRPATPYPALNLADETVAIPWPIPLDQAEISEKDLNNPRLADVTPMKPKKTLIIGALGQLGRALQAEYPGSDLIDLVSGDGVATLDLTDTEAVAAWPWHEYALVLNAAAYTAVDAAETADGRRTAWAANATAPATLARLAREHGFTLVHYSSEYVFDGTAPDHTEDEPLSPLGVYAQTKAAGDIAVGLAPRHYVLRTSWVIGEGKNFVRTMQALAEKGVSPSVVSDQVGRLTFTGELARATRHLVDSGAAWGTYNISNGGPAMSWAEIAKAVFERCGRSADDVTLTTTEEYAAGKDLAPRPLQSAMSLEKIRATGFEPEDAMLALDRYLKSPVVE</sequence>
<evidence type="ECO:0000256" key="4">
    <source>
        <dbReference type="PIRSR" id="PIRSR600888-3"/>
    </source>
</evidence>
<dbReference type="Pfam" id="PF04321">
    <property type="entry name" value="RmlD_sub_bind"/>
    <property type="match status" value="1"/>
</dbReference>
<dbReference type="EMBL" id="QDGZ01000001">
    <property type="protein sequence ID" value="PVG84868.1"/>
    <property type="molecule type" value="Genomic_DNA"/>
</dbReference>
<dbReference type="Pfam" id="PF00908">
    <property type="entry name" value="dTDP_sugar_isom"/>
    <property type="match status" value="1"/>
</dbReference>
<evidence type="ECO:0000313" key="7">
    <source>
        <dbReference type="EMBL" id="PVG84868.1"/>
    </source>
</evidence>
<evidence type="ECO:0000259" key="6">
    <source>
        <dbReference type="Pfam" id="PF04321"/>
    </source>
</evidence>
<dbReference type="SUPFAM" id="SSF51735">
    <property type="entry name" value="NAD(P)-binding Rossmann-fold domains"/>
    <property type="match status" value="1"/>
</dbReference>
<evidence type="ECO:0000256" key="2">
    <source>
        <dbReference type="ARBA" id="ARBA00010944"/>
    </source>
</evidence>
<comment type="similarity">
    <text evidence="1">Belongs to the dTDP-4-dehydrorhamnose 3,5-epimerase family.</text>
</comment>
<dbReference type="InterPro" id="IPR000888">
    <property type="entry name" value="RmlC-like"/>
</dbReference>
<dbReference type="InterPro" id="IPR005913">
    <property type="entry name" value="dTDP_dehydrorham_reduct"/>
</dbReference>
<organism evidence="7 8">
    <name type="scientific">Nocardioides gansuensis</name>
    <dbReference type="NCBI Taxonomy" id="2138300"/>
    <lineage>
        <taxon>Bacteria</taxon>
        <taxon>Bacillati</taxon>
        <taxon>Actinomycetota</taxon>
        <taxon>Actinomycetes</taxon>
        <taxon>Propionibacteriales</taxon>
        <taxon>Nocardioidaceae</taxon>
        <taxon>Nocardioides</taxon>
    </lineage>
</organism>
<dbReference type="UniPathway" id="UPA00124"/>
<dbReference type="GO" id="GO:0008830">
    <property type="term" value="F:dTDP-4-dehydrorhamnose 3,5-epimerase activity"/>
    <property type="evidence" value="ECO:0007669"/>
    <property type="project" value="InterPro"/>
</dbReference>
<keyword evidence="5" id="KW-0521">NADP</keyword>
<comment type="function">
    <text evidence="5">Catalyzes the reduction of dTDP-6-deoxy-L-lyxo-4-hexulose to yield dTDP-L-rhamnose.</text>
</comment>
<dbReference type="AlphaFoldDB" id="A0A2T8FGM1"/>
<dbReference type="InterPro" id="IPR029903">
    <property type="entry name" value="RmlD-like-bd"/>
</dbReference>
<evidence type="ECO:0000256" key="3">
    <source>
        <dbReference type="PIRSR" id="PIRSR600888-1"/>
    </source>
</evidence>
<feature type="active site" description="Proton donor" evidence="3">
    <location>
        <position position="129"/>
    </location>
</feature>
<dbReference type="Proteomes" id="UP000246018">
    <property type="component" value="Unassembled WGS sequence"/>
</dbReference>
<dbReference type="GO" id="GO:0019305">
    <property type="term" value="P:dTDP-rhamnose biosynthetic process"/>
    <property type="evidence" value="ECO:0007669"/>
    <property type="project" value="UniProtKB-UniPathway"/>
</dbReference>
<dbReference type="PANTHER" id="PTHR10491:SF4">
    <property type="entry name" value="METHIONINE ADENOSYLTRANSFERASE 2 SUBUNIT BETA"/>
    <property type="match status" value="1"/>
</dbReference>
<dbReference type="Gene3D" id="3.40.50.720">
    <property type="entry name" value="NAD(P)-binding Rossmann-like Domain"/>
    <property type="match status" value="1"/>
</dbReference>
<feature type="site" description="Participates in a stacking interaction with the thymidine ring of dTDP-4-oxo-6-deoxyglucose" evidence="4">
    <location>
        <position position="135"/>
    </location>
</feature>
<dbReference type="PANTHER" id="PTHR10491">
    <property type="entry name" value="DTDP-4-DEHYDRORHAMNOSE REDUCTASE"/>
    <property type="match status" value="1"/>
</dbReference>
<reference evidence="7 8" key="1">
    <citation type="submission" date="2018-04" db="EMBL/GenBank/DDBJ databases">
        <title>Genome of Nocardioides gansuensis WSJ-1.</title>
        <authorList>
            <person name="Wu S."/>
            <person name="Wang G."/>
        </authorList>
    </citation>
    <scope>NUCLEOTIDE SEQUENCE [LARGE SCALE GENOMIC DNA]</scope>
    <source>
        <strain evidence="7 8">WSJ-1</strain>
    </source>
</reference>
<dbReference type="InterPro" id="IPR011051">
    <property type="entry name" value="RmlC_Cupin_sf"/>
</dbReference>
<dbReference type="EC" id="1.1.1.133" evidence="5"/>
<accession>A0A2T8FGM1</accession>
<comment type="similarity">
    <text evidence="2 5">Belongs to the dTDP-4-dehydrorhamnose reductase family.</text>
</comment>
<dbReference type="RefSeq" id="WP_116570995.1">
    <property type="nucleotide sequence ID" value="NZ_QDGZ01000001.1"/>
</dbReference>
<proteinExistence type="inferred from homology"/>
<comment type="caution">
    <text evidence="7">The sequence shown here is derived from an EMBL/GenBank/DDBJ whole genome shotgun (WGS) entry which is preliminary data.</text>
</comment>
<keyword evidence="5" id="KW-0560">Oxidoreductase</keyword>
<gene>
    <name evidence="7" type="ORF">DDE18_02455</name>
</gene>
<dbReference type="Gene3D" id="2.60.120.10">
    <property type="entry name" value="Jelly Rolls"/>
    <property type="match status" value="1"/>
</dbReference>
<evidence type="ECO:0000256" key="5">
    <source>
        <dbReference type="RuleBase" id="RU364082"/>
    </source>
</evidence>